<dbReference type="InterPro" id="IPR003406">
    <property type="entry name" value="Glyco_trans_14"/>
</dbReference>
<keyword evidence="7 11" id="KW-1133">Transmembrane helix</keyword>
<proteinExistence type="inferred from homology"/>
<evidence type="ECO:0000256" key="11">
    <source>
        <dbReference type="SAM" id="Phobius"/>
    </source>
</evidence>
<keyword evidence="8 11" id="KW-0472">Membrane</keyword>
<protein>
    <submittedName>
        <fullName evidence="13">Beta-1,3-galactosyl-O-glycosyl-glycoprotein beta-1,6-N-acetylglucosaminyltransferase</fullName>
    </submittedName>
</protein>
<comment type="pathway">
    <text evidence="2">Protein modification; protein glycosylation.</text>
</comment>
<dbReference type="PANTHER" id="PTHR19297:SF185">
    <property type="entry name" value="BETA-1,3-GALACTOSYL-O-GLYCOSYL-GLYCOPROTEIN BETA-1,6-N-ACETYLGLUCOSAMINYLTRANSFERASE 3"/>
    <property type="match status" value="1"/>
</dbReference>
<dbReference type="RefSeq" id="XP_035827818.1">
    <property type="nucleotide sequence ID" value="XM_035971925.1"/>
</dbReference>
<comment type="similarity">
    <text evidence="10">Belongs to the glycosyltransferase 14 family.</text>
</comment>
<evidence type="ECO:0000256" key="7">
    <source>
        <dbReference type="ARBA" id="ARBA00022989"/>
    </source>
</evidence>
<evidence type="ECO:0000256" key="4">
    <source>
        <dbReference type="ARBA" id="ARBA00022679"/>
    </source>
</evidence>
<keyword evidence="3" id="KW-0328">Glycosyltransferase</keyword>
<evidence type="ECO:0000256" key="3">
    <source>
        <dbReference type="ARBA" id="ARBA00022676"/>
    </source>
</evidence>
<dbReference type="PANTHER" id="PTHR19297">
    <property type="entry name" value="GLYCOSYLTRANSFERASE 14 FAMILY MEMBER"/>
    <property type="match status" value="1"/>
</dbReference>
<dbReference type="Pfam" id="PF02485">
    <property type="entry name" value="Branch"/>
    <property type="match status" value="1"/>
</dbReference>
<evidence type="ECO:0000256" key="8">
    <source>
        <dbReference type="ARBA" id="ARBA00023136"/>
    </source>
</evidence>
<organism evidence="12 13">
    <name type="scientific">Aplysia californica</name>
    <name type="common">California sea hare</name>
    <dbReference type="NCBI Taxonomy" id="6500"/>
    <lineage>
        <taxon>Eukaryota</taxon>
        <taxon>Metazoa</taxon>
        <taxon>Spiralia</taxon>
        <taxon>Lophotrochozoa</taxon>
        <taxon>Mollusca</taxon>
        <taxon>Gastropoda</taxon>
        <taxon>Heterobranchia</taxon>
        <taxon>Euthyneura</taxon>
        <taxon>Tectipleura</taxon>
        <taxon>Aplysiida</taxon>
        <taxon>Aplysioidea</taxon>
        <taxon>Aplysiidae</taxon>
        <taxon>Aplysia</taxon>
    </lineage>
</organism>
<sequence length="504" mass="57880">MARHSFCSRLNHTCRVLLLSPLKLFLSWPRATFLSTRRIVLIGLTVTLAVVMTLTACILNFAELPEVRLVLSPGFPLHIFPGYTLPEVLYYDVTEKLPDDLQHNVAARMSMSRRGRQSVRLLSVPGRQPSCAALVQGDEAEVTYALQYMETVEIPREPSLSEMSRAPSDCDAYVKSRGYITHSVEQEREFPIAFSIMLYRDIDQVERLLRAIYRPHNVYCLHVDAKAEEKLQEAVRGLVKCLPNVLLASKQNKVDWAQFNSLTPWLYCMKDLWPSKWKYFINLTGQEFPLKSNLQLVQILRALNGSNVVDTTLASRYSRRWYSNFPAPDNIRPHKGLVFVVLSRGMVDYILHNPVAERFLDWVSRTDFPDETFFSSLNHNPHLNVPGSYKGSPETHAEQKPYIARFVNWGKGWKDSRGRYPFSWPCGGKRVRGVCIFGIRDLPLLTSRKELFANKFFADYQPLAQTCLEEWHFNMTLAEYSGLLTLNTSWYANMDIVRNAVVAV</sequence>
<keyword evidence="5 11" id="KW-0812">Transmembrane</keyword>
<evidence type="ECO:0000256" key="10">
    <source>
        <dbReference type="ARBA" id="ARBA00038150"/>
    </source>
</evidence>
<feature type="transmembrane region" description="Helical" evidence="11">
    <location>
        <begin position="39"/>
        <end position="62"/>
    </location>
</feature>
<gene>
    <name evidence="13" type="primary">LOC101864011</name>
</gene>
<evidence type="ECO:0000256" key="5">
    <source>
        <dbReference type="ARBA" id="ARBA00022692"/>
    </source>
</evidence>
<reference evidence="13" key="1">
    <citation type="submission" date="2025-08" db="UniProtKB">
        <authorList>
            <consortium name="RefSeq"/>
        </authorList>
    </citation>
    <scope>IDENTIFICATION</scope>
</reference>
<evidence type="ECO:0000313" key="13">
    <source>
        <dbReference type="RefSeq" id="XP_035827818.1"/>
    </source>
</evidence>
<evidence type="ECO:0000256" key="2">
    <source>
        <dbReference type="ARBA" id="ARBA00004922"/>
    </source>
</evidence>
<evidence type="ECO:0000256" key="9">
    <source>
        <dbReference type="ARBA" id="ARBA00023180"/>
    </source>
</evidence>
<keyword evidence="12" id="KW-1185">Reference proteome</keyword>
<evidence type="ECO:0000313" key="12">
    <source>
        <dbReference type="Proteomes" id="UP000694888"/>
    </source>
</evidence>
<dbReference type="GeneID" id="101864011"/>
<name>A0ABM1VZH5_APLCA</name>
<comment type="subcellular location">
    <subcellularLocation>
        <location evidence="1">Membrane</location>
        <topology evidence="1">Single-pass type II membrane protein</topology>
    </subcellularLocation>
</comment>
<accession>A0ABM1VZH5</accession>
<evidence type="ECO:0000256" key="6">
    <source>
        <dbReference type="ARBA" id="ARBA00022968"/>
    </source>
</evidence>
<keyword evidence="9" id="KW-0325">Glycoprotein</keyword>
<keyword evidence="6" id="KW-0735">Signal-anchor</keyword>
<evidence type="ECO:0000256" key="1">
    <source>
        <dbReference type="ARBA" id="ARBA00004606"/>
    </source>
</evidence>
<keyword evidence="4" id="KW-0808">Transferase</keyword>
<dbReference type="Proteomes" id="UP000694888">
    <property type="component" value="Unplaced"/>
</dbReference>